<evidence type="ECO:0000256" key="6">
    <source>
        <dbReference type="RuleBase" id="RU003797"/>
    </source>
</evidence>
<evidence type="ECO:0000313" key="8">
    <source>
        <dbReference type="EMBL" id="MCA9375140.1"/>
    </source>
</evidence>
<dbReference type="Pfam" id="PF20582">
    <property type="entry name" value="UPF0758_N"/>
    <property type="match status" value="1"/>
</dbReference>
<dbReference type="PANTHER" id="PTHR30471:SF3">
    <property type="entry name" value="UPF0758 PROTEIN YEES-RELATED"/>
    <property type="match status" value="1"/>
</dbReference>
<evidence type="ECO:0000256" key="2">
    <source>
        <dbReference type="ARBA" id="ARBA00022723"/>
    </source>
</evidence>
<keyword evidence="5" id="KW-0482">Metalloprotease</keyword>
<comment type="similarity">
    <text evidence="6">Belongs to the UPF0758 family.</text>
</comment>
<sequence length="218" mass="23975">MQPREKVLYSGLSSLTDVELVAAIIGSGVKGASYTSVASNTLRQIRSCKRGVLQIDPLLKVNGIGQAKAVKLLAGIELGRRIYDLFAKEAEQITSTEDSIIHFNDIRFKKREYVKCLFLNARYDLLLSEIITVGTIDRSRLLPRDVIAPAIETNASSIILGHNHPSGNPTPSTEDILVTSRVYKACEIVGIKLLDHVVVTPSSWEIVPLDQIDFEDSS</sequence>
<evidence type="ECO:0000256" key="4">
    <source>
        <dbReference type="ARBA" id="ARBA00022833"/>
    </source>
</evidence>
<dbReference type="PROSITE" id="PS50249">
    <property type="entry name" value="MPN"/>
    <property type="match status" value="1"/>
</dbReference>
<name>A0A955KWH3_9BACT</name>
<dbReference type="GO" id="GO:0046872">
    <property type="term" value="F:metal ion binding"/>
    <property type="evidence" value="ECO:0007669"/>
    <property type="project" value="UniProtKB-KW"/>
</dbReference>
<evidence type="ECO:0000256" key="5">
    <source>
        <dbReference type="ARBA" id="ARBA00023049"/>
    </source>
</evidence>
<dbReference type="AlphaFoldDB" id="A0A955KWH3"/>
<keyword evidence="4" id="KW-0862">Zinc</keyword>
<keyword evidence="2" id="KW-0479">Metal-binding</keyword>
<evidence type="ECO:0000256" key="3">
    <source>
        <dbReference type="ARBA" id="ARBA00022801"/>
    </source>
</evidence>
<reference evidence="8" key="2">
    <citation type="journal article" date="2021" name="Microbiome">
        <title>Successional dynamics and alternative stable states in a saline activated sludge microbial community over 9 years.</title>
        <authorList>
            <person name="Wang Y."/>
            <person name="Ye J."/>
            <person name="Ju F."/>
            <person name="Liu L."/>
            <person name="Boyd J.A."/>
            <person name="Deng Y."/>
            <person name="Parks D.H."/>
            <person name="Jiang X."/>
            <person name="Yin X."/>
            <person name="Woodcroft B.J."/>
            <person name="Tyson G.W."/>
            <person name="Hugenholtz P."/>
            <person name="Polz M.F."/>
            <person name="Zhang T."/>
        </authorList>
    </citation>
    <scope>NUCLEOTIDE SEQUENCE</scope>
    <source>
        <strain evidence="8">HKST-UBA16</strain>
    </source>
</reference>
<dbReference type="Gene3D" id="3.40.140.10">
    <property type="entry name" value="Cytidine Deaminase, domain 2"/>
    <property type="match status" value="1"/>
</dbReference>
<dbReference type="GO" id="GO:0006508">
    <property type="term" value="P:proteolysis"/>
    <property type="evidence" value="ECO:0007669"/>
    <property type="project" value="UniProtKB-KW"/>
</dbReference>
<dbReference type="NCBIfam" id="TIGR00608">
    <property type="entry name" value="radc"/>
    <property type="match status" value="1"/>
</dbReference>
<gene>
    <name evidence="8" type="primary">radC</name>
    <name evidence="8" type="ORF">KC622_02310</name>
</gene>
<dbReference type="NCBIfam" id="NF000642">
    <property type="entry name" value="PRK00024.1"/>
    <property type="match status" value="1"/>
</dbReference>
<comment type="caution">
    <text evidence="8">The sequence shown here is derived from an EMBL/GenBank/DDBJ whole genome shotgun (WGS) entry which is preliminary data.</text>
</comment>
<keyword evidence="1" id="KW-0645">Protease</keyword>
<dbReference type="InterPro" id="IPR025657">
    <property type="entry name" value="RadC_JAB"/>
</dbReference>
<reference evidence="8" key="1">
    <citation type="submission" date="2020-04" db="EMBL/GenBank/DDBJ databases">
        <authorList>
            <person name="Zhang T."/>
        </authorList>
    </citation>
    <scope>NUCLEOTIDE SEQUENCE</scope>
    <source>
        <strain evidence="8">HKST-UBA16</strain>
    </source>
</reference>
<dbReference type="PANTHER" id="PTHR30471">
    <property type="entry name" value="DNA REPAIR PROTEIN RADC"/>
    <property type="match status" value="1"/>
</dbReference>
<dbReference type="Proteomes" id="UP000748332">
    <property type="component" value="Unassembled WGS sequence"/>
</dbReference>
<accession>A0A955KWH3</accession>
<protein>
    <submittedName>
        <fullName evidence="8">DNA repair protein RadC</fullName>
    </submittedName>
</protein>
<dbReference type="InterPro" id="IPR037518">
    <property type="entry name" value="MPN"/>
</dbReference>
<evidence type="ECO:0000313" key="9">
    <source>
        <dbReference type="Proteomes" id="UP000748332"/>
    </source>
</evidence>
<dbReference type="PROSITE" id="PS01302">
    <property type="entry name" value="UPF0758"/>
    <property type="match status" value="1"/>
</dbReference>
<dbReference type="EMBL" id="JAGQLM010000095">
    <property type="protein sequence ID" value="MCA9375140.1"/>
    <property type="molecule type" value="Genomic_DNA"/>
</dbReference>
<evidence type="ECO:0000259" key="7">
    <source>
        <dbReference type="PROSITE" id="PS50249"/>
    </source>
</evidence>
<dbReference type="InterPro" id="IPR001405">
    <property type="entry name" value="UPF0758"/>
</dbReference>
<dbReference type="GO" id="GO:0008237">
    <property type="term" value="F:metallopeptidase activity"/>
    <property type="evidence" value="ECO:0007669"/>
    <property type="project" value="UniProtKB-KW"/>
</dbReference>
<organism evidence="8 9">
    <name type="scientific">Candidatus Dojkabacteria bacterium</name>
    <dbReference type="NCBI Taxonomy" id="2099670"/>
    <lineage>
        <taxon>Bacteria</taxon>
        <taxon>Candidatus Dojkabacteria</taxon>
    </lineage>
</organism>
<dbReference type="InterPro" id="IPR046778">
    <property type="entry name" value="UPF0758_N"/>
</dbReference>
<dbReference type="Pfam" id="PF04002">
    <property type="entry name" value="RadC"/>
    <property type="match status" value="1"/>
</dbReference>
<keyword evidence="3" id="KW-0378">Hydrolase</keyword>
<dbReference type="InterPro" id="IPR020891">
    <property type="entry name" value="UPF0758_CS"/>
</dbReference>
<proteinExistence type="inferred from homology"/>
<evidence type="ECO:0000256" key="1">
    <source>
        <dbReference type="ARBA" id="ARBA00022670"/>
    </source>
</evidence>
<feature type="domain" description="MPN" evidence="7">
    <location>
        <begin position="83"/>
        <end position="213"/>
    </location>
</feature>
<dbReference type="CDD" id="cd08071">
    <property type="entry name" value="MPN_DUF2466"/>
    <property type="match status" value="1"/>
</dbReference>